<sequence length="339" mass="38284">MEDAEGRNGITPAAEVPSGLDSAYSGDIQSETTSLSSSIAAHRFENGRRYHTYKGAADTQYWAPNDDDQNDQLDIAHHIFNLIMDGNLSLAPIDKEKPHQVLDLGTGTGIWAIDFADENPQANVIGVDLSPTQPHWVPSNCCFQVDDITENWTFAEDSMDFIHIRALYGSIKDWPALYEKCMRHLKPGGWLEQVEYSADWISDDDSIPVGHIFHKASDWYNGAGDKMGQTFRIWELAKDYIDQAGFVNTVERRFKMPLGPWPADKKMKEIGRWHLLEAYQGIEGWTLALYTRILGWSVEEVQRFLAEVRAGFEDRSIHAYTRGSIVYGQKPLHSTASSL</sequence>
<dbReference type="Gene3D" id="3.40.50.150">
    <property type="entry name" value="Vaccinia Virus protein VP39"/>
    <property type="match status" value="1"/>
</dbReference>
<dbReference type="SUPFAM" id="SSF53335">
    <property type="entry name" value="S-adenosyl-L-methionine-dependent methyltransferases"/>
    <property type="match status" value="1"/>
</dbReference>
<evidence type="ECO:0000256" key="1">
    <source>
        <dbReference type="SAM" id="MobiDB-lite"/>
    </source>
</evidence>
<keyword evidence="2" id="KW-0489">Methyltransferase</keyword>
<evidence type="ECO:0000313" key="3">
    <source>
        <dbReference type="Proteomes" id="UP001296104"/>
    </source>
</evidence>
<dbReference type="InterPro" id="IPR029063">
    <property type="entry name" value="SAM-dependent_MTases_sf"/>
</dbReference>
<protein>
    <submittedName>
        <fullName evidence="2">S-adenosyl-L-methionine-dependent methyltransferase</fullName>
    </submittedName>
</protein>
<keyword evidence="2" id="KW-0808">Transferase</keyword>
<name>A0AAI8YSF5_9PEZI</name>
<evidence type="ECO:0000313" key="2">
    <source>
        <dbReference type="EMBL" id="CAK3818391.1"/>
    </source>
</evidence>
<dbReference type="GO" id="GO:0032259">
    <property type="term" value="P:methylation"/>
    <property type="evidence" value="ECO:0007669"/>
    <property type="project" value="UniProtKB-KW"/>
</dbReference>
<dbReference type="Proteomes" id="UP001296104">
    <property type="component" value="Unassembled WGS sequence"/>
</dbReference>
<dbReference type="EMBL" id="CAVMBE010000004">
    <property type="protein sequence ID" value="CAK3818391.1"/>
    <property type="molecule type" value="Genomic_DNA"/>
</dbReference>
<organism evidence="2 3">
    <name type="scientific">Lecanosticta acicola</name>
    <dbReference type="NCBI Taxonomy" id="111012"/>
    <lineage>
        <taxon>Eukaryota</taxon>
        <taxon>Fungi</taxon>
        <taxon>Dikarya</taxon>
        <taxon>Ascomycota</taxon>
        <taxon>Pezizomycotina</taxon>
        <taxon>Dothideomycetes</taxon>
        <taxon>Dothideomycetidae</taxon>
        <taxon>Mycosphaerellales</taxon>
        <taxon>Mycosphaerellaceae</taxon>
        <taxon>Lecanosticta</taxon>
    </lineage>
</organism>
<dbReference type="Pfam" id="PF13489">
    <property type="entry name" value="Methyltransf_23"/>
    <property type="match status" value="1"/>
</dbReference>
<dbReference type="CDD" id="cd02440">
    <property type="entry name" value="AdoMet_MTases"/>
    <property type="match status" value="1"/>
</dbReference>
<accession>A0AAI8YSF5</accession>
<reference evidence="2" key="1">
    <citation type="submission" date="2023-11" db="EMBL/GenBank/DDBJ databases">
        <authorList>
            <person name="Alioto T."/>
            <person name="Alioto T."/>
            <person name="Gomez Garrido J."/>
        </authorList>
    </citation>
    <scope>NUCLEOTIDE SEQUENCE</scope>
</reference>
<dbReference type="PANTHER" id="PTHR43591:SF24">
    <property type="entry name" value="2-METHOXY-6-POLYPRENYL-1,4-BENZOQUINOL METHYLASE, MITOCHONDRIAL"/>
    <property type="match status" value="1"/>
</dbReference>
<feature type="region of interest" description="Disordered" evidence="1">
    <location>
        <begin position="1"/>
        <end position="27"/>
    </location>
</feature>
<comment type="caution">
    <text evidence="2">The sequence shown here is derived from an EMBL/GenBank/DDBJ whole genome shotgun (WGS) entry which is preliminary data.</text>
</comment>
<gene>
    <name evidence="2" type="ORF">LECACI_7A001139</name>
</gene>
<dbReference type="PANTHER" id="PTHR43591">
    <property type="entry name" value="METHYLTRANSFERASE"/>
    <property type="match status" value="1"/>
</dbReference>
<proteinExistence type="predicted"/>
<dbReference type="GO" id="GO:0008168">
    <property type="term" value="F:methyltransferase activity"/>
    <property type="evidence" value="ECO:0007669"/>
    <property type="project" value="UniProtKB-KW"/>
</dbReference>
<keyword evidence="3" id="KW-1185">Reference proteome</keyword>
<dbReference type="AlphaFoldDB" id="A0AAI8YSF5"/>